<dbReference type="Pfam" id="PF08240">
    <property type="entry name" value="ADH_N"/>
    <property type="match status" value="1"/>
</dbReference>
<dbReference type="InterPro" id="IPR002328">
    <property type="entry name" value="ADH_Zn_CS"/>
</dbReference>
<proteinExistence type="predicted"/>
<evidence type="ECO:0000256" key="2">
    <source>
        <dbReference type="ARBA" id="ARBA00022833"/>
    </source>
</evidence>
<gene>
    <name evidence="5" type="ORF">LCGC14_1928840</name>
</gene>
<evidence type="ECO:0000256" key="3">
    <source>
        <dbReference type="ARBA" id="ARBA00023002"/>
    </source>
</evidence>
<dbReference type="InterPro" id="IPR036291">
    <property type="entry name" value="NAD(P)-bd_dom_sf"/>
</dbReference>
<dbReference type="AlphaFoldDB" id="A0A0F9FP51"/>
<dbReference type="PROSITE" id="PS00059">
    <property type="entry name" value="ADH_ZINC"/>
    <property type="match status" value="1"/>
</dbReference>
<keyword evidence="3" id="KW-0560">Oxidoreductase</keyword>
<dbReference type="InterPro" id="IPR011032">
    <property type="entry name" value="GroES-like_sf"/>
</dbReference>
<protein>
    <recommendedName>
        <fullName evidence="4">Enoyl reductase (ER) domain-containing protein</fullName>
    </recommendedName>
</protein>
<dbReference type="InterPro" id="IPR050129">
    <property type="entry name" value="Zn_alcohol_dh"/>
</dbReference>
<keyword evidence="1" id="KW-0479">Metal-binding</keyword>
<evidence type="ECO:0000259" key="4">
    <source>
        <dbReference type="SMART" id="SM00829"/>
    </source>
</evidence>
<dbReference type="PANTHER" id="PTHR43401">
    <property type="entry name" value="L-THREONINE 3-DEHYDROGENASE"/>
    <property type="match status" value="1"/>
</dbReference>
<keyword evidence="2" id="KW-0862">Zinc</keyword>
<name>A0A0F9FP51_9ZZZZ</name>
<sequence length="335" mass="36753">MKAAVFNGNELVIKEVAKPQISEDQTLINVKAAGICGTDIAIVTGHLVTPTPLILGHEFAGEVVEVGKKVDQSWIGKRVTSEINSNIDFNCYFCDRKQYTQCISRKALGIDIDGAFAEYIAVESYLLHEIPENISFEEGTFIEPLAAAYQTFEMMPLDHNDKIVAVFGLGKLGLLITQVALLLGLNVIVVDGSTKKLALANKLGSHFQINRFNCKSVSDKIKSITSGLGADIVIDSTGNPEALNDIINSCRTRGKVHIKSTHGMDTPVNLTDMVVRELTFYSSRCGPFEKAIEGLKTGKIKVDKLISKKIRLKDIGKVVDFYNINQDHIKTIINI</sequence>
<dbReference type="InterPro" id="IPR020843">
    <property type="entry name" value="ER"/>
</dbReference>
<dbReference type="Gene3D" id="3.40.50.720">
    <property type="entry name" value="NAD(P)-binding Rossmann-like Domain"/>
    <property type="match status" value="1"/>
</dbReference>
<dbReference type="InterPro" id="IPR013154">
    <property type="entry name" value="ADH-like_N"/>
</dbReference>
<dbReference type="GO" id="GO:0016491">
    <property type="term" value="F:oxidoreductase activity"/>
    <property type="evidence" value="ECO:0007669"/>
    <property type="project" value="UniProtKB-KW"/>
</dbReference>
<dbReference type="SUPFAM" id="SSF51735">
    <property type="entry name" value="NAD(P)-binding Rossmann-fold domains"/>
    <property type="match status" value="1"/>
</dbReference>
<dbReference type="PANTHER" id="PTHR43401:SF2">
    <property type="entry name" value="L-THREONINE 3-DEHYDROGENASE"/>
    <property type="match status" value="1"/>
</dbReference>
<comment type="caution">
    <text evidence="5">The sequence shown here is derived from an EMBL/GenBank/DDBJ whole genome shotgun (WGS) entry which is preliminary data.</text>
</comment>
<dbReference type="Pfam" id="PF00107">
    <property type="entry name" value="ADH_zinc_N"/>
    <property type="match status" value="1"/>
</dbReference>
<dbReference type="Gene3D" id="3.90.180.10">
    <property type="entry name" value="Medium-chain alcohol dehydrogenases, catalytic domain"/>
    <property type="match status" value="1"/>
</dbReference>
<reference evidence="5" key="1">
    <citation type="journal article" date="2015" name="Nature">
        <title>Complex archaea that bridge the gap between prokaryotes and eukaryotes.</title>
        <authorList>
            <person name="Spang A."/>
            <person name="Saw J.H."/>
            <person name="Jorgensen S.L."/>
            <person name="Zaremba-Niedzwiedzka K."/>
            <person name="Martijn J."/>
            <person name="Lind A.E."/>
            <person name="van Eijk R."/>
            <person name="Schleper C."/>
            <person name="Guy L."/>
            <person name="Ettema T.J."/>
        </authorList>
    </citation>
    <scope>NUCLEOTIDE SEQUENCE</scope>
</reference>
<dbReference type="InterPro" id="IPR013149">
    <property type="entry name" value="ADH-like_C"/>
</dbReference>
<feature type="domain" description="Enoyl reductase (ER)" evidence="4">
    <location>
        <begin position="8"/>
        <end position="320"/>
    </location>
</feature>
<evidence type="ECO:0000313" key="5">
    <source>
        <dbReference type="EMBL" id="KKL88023.1"/>
    </source>
</evidence>
<accession>A0A0F9FP51</accession>
<organism evidence="5">
    <name type="scientific">marine sediment metagenome</name>
    <dbReference type="NCBI Taxonomy" id="412755"/>
    <lineage>
        <taxon>unclassified sequences</taxon>
        <taxon>metagenomes</taxon>
        <taxon>ecological metagenomes</taxon>
    </lineage>
</organism>
<dbReference type="GO" id="GO:0008270">
    <property type="term" value="F:zinc ion binding"/>
    <property type="evidence" value="ECO:0007669"/>
    <property type="project" value="InterPro"/>
</dbReference>
<dbReference type="SMART" id="SM00829">
    <property type="entry name" value="PKS_ER"/>
    <property type="match status" value="1"/>
</dbReference>
<evidence type="ECO:0000256" key="1">
    <source>
        <dbReference type="ARBA" id="ARBA00022723"/>
    </source>
</evidence>
<dbReference type="EMBL" id="LAZR01020680">
    <property type="protein sequence ID" value="KKL88023.1"/>
    <property type="molecule type" value="Genomic_DNA"/>
</dbReference>
<dbReference type="SUPFAM" id="SSF50129">
    <property type="entry name" value="GroES-like"/>
    <property type="match status" value="1"/>
</dbReference>